<dbReference type="OrthoDB" id="9808398at2"/>
<dbReference type="InterPro" id="IPR000073">
    <property type="entry name" value="AB_hydrolase_1"/>
</dbReference>
<evidence type="ECO:0000313" key="3">
    <source>
        <dbReference type="Proteomes" id="UP000295543"/>
    </source>
</evidence>
<organism evidence="2 3">
    <name type="scientific">Luteimonas terrae</name>
    <dbReference type="NCBI Taxonomy" id="1530191"/>
    <lineage>
        <taxon>Bacteria</taxon>
        <taxon>Pseudomonadati</taxon>
        <taxon>Pseudomonadota</taxon>
        <taxon>Gammaproteobacteria</taxon>
        <taxon>Lysobacterales</taxon>
        <taxon>Lysobacteraceae</taxon>
        <taxon>Luteimonas</taxon>
    </lineage>
</organism>
<proteinExistence type="predicted"/>
<keyword evidence="2" id="KW-0378">Hydrolase</keyword>
<name>A0A4R5UA21_9GAMM</name>
<sequence>MLRVVAVIAVCLLLAGFSSWPGIAHTLASKLVAPPGASPLLQTARVDAAFARLPHRSGLVDTSAGVPVYWRALDPGDYGMAYAWTRPANDLHGVEFDLDFHAPSAPAAAPRGTVVLLHGWMMDGGSLLPWSLALAEAGYRAITLDLRNHGRSGHGPAGYGTREADDVVDAVAALRESGEVVGPLHVFGVSYGAATALFAAADPRLGAERVVALESFDNAGGAIRDMVPHMLAETGGSWHARITRTWLRWRIDAAVLDAAIASAGDTLSLRLDGIDVGTALAQTPGCVLLVHGSADRHVPVSHGRALAAALPDARYLELAGEDHLSLPMRLDRLAPTVVDWFGAPACPQIALAAR</sequence>
<accession>A0A4R5UA21</accession>
<comment type="caution">
    <text evidence="2">The sequence shown here is derived from an EMBL/GenBank/DDBJ whole genome shotgun (WGS) entry which is preliminary data.</text>
</comment>
<dbReference type="Gene3D" id="3.40.50.1820">
    <property type="entry name" value="alpha/beta hydrolase"/>
    <property type="match status" value="1"/>
</dbReference>
<dbReference type="RefSeq" id="WP_133393604.1">
    <property type="nucleotide sequence ID" value="NZ_SMTG01000003.1"/>
</dbReference>
<reference evidence="2 3" key="1">
    <citation type="submission" date="2019-03" db="EMBL/GenBank/DDBJ databases">
        <title>Luteimonas zhaokaii sp.nov., isolated from the rectal contents of Plateau pika in Yushu, Qinghai Province, China.</title>
        <authorList>
            <person name="Zhang G."/>
        </authorList>
    </citation>
    <scope>NUCLEOTIDE SEQUENCE [LARGE SCALE GENOMIC DNA]</scope>
    <source>
        <strain evidence="2 3">THG-MD21</strain>
    </source>
</reference>
<dbReference type="InterPro" id="IPR029058">
    <property type="entry name" value="AB_hydrolase_fold"/>
</dbReference>
<dbReference type="EMBL" id="SMTG01000003">
    <property type="protein sequence ID" value="TDK31584.1"/>
    <property type="molecule type" value="Genomic_DNA"/>
</dbReference>
<evidence type="ECO:0000313" key="2">
    <source>
        <dbReference type="EMBL" id="TDK31584.1"/>
    </source>
</evidence>
<dbReference type="PANTHER" id="PTHR43194">
    <property type="entry name" value="HYDROLASE ALPHA/BETA FOLD FAMILY"/>
    <property type="match status" value="1"/>
</dbReference>
<dbReference type="SUPFAM" id="SSF53474">
    <property type="entry name" value="alpha/beta-Hydrolases"/>
    <property type="match status" value="1"/>
</dbReference>
<dbReference type="PANTHER" id="PTHR43194:SF2">
    <property type="entry name" value="PEROXISOMAL MEMBRANE PROTEIN LPX1"/>
    <property type="match status" value="1"/>
</dbReference>
<dbReference type="Pfam" id="PF12697">
    <property type="entry name" value="Abhydrolase_6"/>
    <property type="match status" value="1"/>
</dbReference>
<gene>
    <name evidence="2" type="ORF">E2F49_09060</name>
</gene>
<dbReference type="Proteomes" id="UP000295543">
    <property type="component" value="Unassembled WGS sequence"/>
</dbReference>
<dbReference type="GO" id="GO:0016787">
    <property type="term" value="F:hydrolase activity"/>
    <property type="evidence" value="ECO:0007669"/>
    <property type="project" value="UniProtKB-KW"/>
</dbReference>
<dbReference type="InterPro" id="IPR050228">
    <property type="entry name" value="Carboxylesterase_BioH"/>
</dbReference>
<keyword evidence="3" id="KW-1185">Reference proteome</keyword>
<dbReference type="AlphaFoldDB" id="A0A4R5UA21"/>
<protein>
    <submittedName>
        <fullName evidence="2">Alpha/beta fold hydrolase</fullName>
    </submittedName>
</protein>
<feature type="domain" description="AB hydrolase-1" evidence="1">
    <location>
        <begin position="114"/>
        <end position="328"/>
    </location>
</feature>
<evidence type="ECO:0000259" key="1">
    <source>
        <dbReference type="Pfam" id="PF12697"/>
    </source>
</evidence>